<dbReference type="EMBL" id="NMTW01000018">
    <property type="protein sequence ID" value="PDX76306.1"/>
    <property type="molecule type" value="Genomic_DNA"/>
</dbReference>
<sequence length="88" mass="9928">MVSIPQTAPKINPDRRFFLRRAAEERARHKAADAAAAEILCAWRQKSIYNATSALRGSGAGFQQILTFVKMMLEEIAKADNFRFKKLS</sequence>
<proteinExistence type="predicted"/>
<evidence type="ECO:0000313" key="2">
    <source>
        <dbReference type="Proteomes" id="UP000220157"/>
    </source>
</evidence>
<evidence type="ECO:0000313" key="1">
    <source>
        <dbReference type="EMBL" id="PDX76306.1"/>
    </source>
</evidence>
<gene>
    <name evidence="1" type="ORF">CGS56_03285</name>
</gene>
<dbReference type="Proteomes" id="UP000220157">
    <property type="component" value="Unassembled WGS sequence"/>
</dbReference>
<comment type="caution">
    <text evidence="1">The sequence shown here is derived from an EMBL/GenBank/DDBJ whole genome shotgun (WGS) entry which is preliminary data.</text>
</comment>
<protein>
    <submittedName>
        <fullName evidence="1">Uncharacterized protein</fullName>
    </submittedName>
</protein>
<dbReference type="AlphaFoldDB" id="A0A2A7AAX6"/>
<accession>A0A2A7AAX6</accession>
<organism evidence="1 2">
    <name type="scientific">Faecalibacterium prausnitzii</name>
    <dbReference type="NCBI Taxonomy" id="853"/>
    <lineage>
        <taxon>Bacteria</taxon>
        <taxon>Bacillati</taxon>
        <taxon>Bacillota</taxon>
        <taxon>Clostridia</taxon>
        <taxon>Eubacteriales</taxon>
        <taxon>Oscillospiraceae</taxon>
        <taxon>Faecalibacterium</taxon>
    </lineage>
</organism>
<name>A0A2A7AAX6_9FIRM</name>
<reference evidence="1 2" key="1">
    <citation type="journal article" date="2017" name="Front. Microbiol.">
        <title>New Insights into the Diversity of the Genus Faecalibacterium.</title>
        <authorList>
            <person name="Benevides L."/>
            <person name="Burman S."/>
            <person name="Martin R."/>
            <person name="Robert V."/>
            <person name="Thomas M."/>
            <person name="Miquel S."/>
            <person name="Chain F."/>
            <person name="Sokol H."/>
            <person name="Bermudez-Humaran L.G."/>
            <person name="Morrison M."/>
            <person name="Langella P."/>
            <person name="Azevedo V.A."/>
            <person name="Chatel J.M."/>
            <person name="Soares S."/>
        </authorList>
    </citation>
    <scope>NUCLEOTIDE SEQUENCE [LARGE SCALE GENOMIC DNA]</scope>
    <source>
        <strain evidence="1 2">CNCM I 4573</strain>
    </source>
</reference>